<proteinExistence type="predicted"/>
<accession>A0A644Y955</accession>
<evidence type="ECO:0000313" key="1">
    <source>
        <dbReference type="EMBL" id="MPM24461.1"/>
    </source>
</evidence>
<dbReference type="PROSITE" id="PS51257">
    <property type="entry name" value="PROKAR_LIPOPROTEIN"/>
    <property type="match status" value="1"/>
</dbReference>
<dbReference type="EMBL" id="VSSQ01004267">
    <property type="protein sequence ID" value="MPM24461.1"/>
    <property type="molecule type" value="Genomic_DNA"/>
</dbReference>
<name>A0A644Y955_9ZZZZ</name>
<reference evidence="1" key="1">
    <citation type="submission" date="2019-08" db="EMBL/GenBank/DDBJ databases">
        <authorList>
            <person name="Kucharzyk K."/>
            <person name="Murdoch R.W."/>
            <person name="Higgins S."/>
            <person name="Loffler F."/>
        </authorList>
    </citation>
    <scope>NUCLEOTIDE SEQUENCE</scope>
</reference>
<dbReference type="AlphaFoldDB" id="A0A644Y955"/>
<protein>
    <submittedName>
        <fullName evidence="1">Uncharacterized protein</fullName>
    </submittedName>
</protein>
<organism evidence="1">
    <name type="scientific">bioreactor metagenome</name>
    <dbReference type="NCBI Taxonomy" id="1076179"/>
    <lineage>
        <taxon>unclassified sequences</taxon>
        <taxon>metagenomes</taxon>
        <taxon>ecological metagenomes</taxon>
    </lineage>
</organism>
<comment type="caution">
    <text evidence="1">The sequence shown here is derived from an EMBL/GenBank/DDBJ whole genome shotgun (WGS) entry which is preliminary data.</text>
</comment>
<sequence>MKKILTLLGPIVFVAIFSPLFFSSCETEEDTEVPEPGSTFFSAVISENNKSITPGVNGYLSEPFDTGYSDATGDHYSTGIRLYQSASGYYVSSREEYIIELVNLFDTLALDKDSMFHAFLSKTTIPWYTPTMVADSIYHTGIRMQWRTSEGDWYTTDKLSQSGTIAVDSTADVTVPGGISTHEVYIHFNCTLYNKNGSGTLTLTEGKGRISFVNTMFY</sequence>
<gene>
    <name evidence="1" type="ORF">SDC9_70943</name>
</gene>